<dbReference type="Proteomes" id="UP000054937">
    <property type="component" value="Unassembled WGS sequence"/>
</dbReference>
<organism evidence="5 6">
    <name type="scientific">Pseudocohnilembus persalinus</name>
    <name type="common">Ciliate</name>
    <dbReference type="NCBI Taxonomy" id="266149"/>
    <lineage>
        <taxon>Eukaryota</taxon>
        <taxon>Sar</taxon>
        <taxon>Alveolata</taxon>
        <taxon>Ciliophora</taxon>
        <taxon>Intramacronucleata</taxon>
        <taxon>Oligohymenophorea</taxon>
        <taxon>Scuticociliatia</taxon>
        <taxon>Philasterida</taxon>
        <taxon>Pseudocohnilembidae</taxon>
        <taxon>Pseudocohnilembus</taxon>
    </lineage>
</organism>
<evidence type="ECO:0000313" key="5">
    <source>
        <dbReference type="EMBL" id="KRX09167.1"/>
    </source>
</evidence>
<comment type="caution">
    <text evidence="5">The sequence shown here is derived from an EMBL/GenBank/DDBJ whole genome shotgun (WGS) entry which is preliminary data.</text>
</comment>
<gene>
    <name evidence="5" type="ORF">PPERSA_05836</name>
</gene>
<dbReference type="GO" id="GO:0007091">
    <property type="term" value="P:metaphase/anaphase transition of mitotic cell cycle"/>
    <property type="evidence" value="ECO:0007669"/>
    <property type="project" value="TreeGrafter"/>
</dbReference>
<reference evidence="5 6" key="1">
    <citation type="journal article" date="2015" name="Sci. Rep.">
        <title>Genome of the facultative scuticociliatosis pathogen Pseudocohnilembus persalinus provides insight into its virulence through horizontal gene transfer.</title>
        <authorList>
            <person name="Xiong J."/>
            <person name="Wang G."/>
            <person name="Cheng J."/>
            <person name="Tian M."/>
            <person name="Pan X."/>
            <person name="Warren A."/>
            <person name="Jiang C."/>
            <person name="Yuan D."/>
            <person name="Miao W."/>
        </authorList>
    </citation>
    <scope>NUCLEOTIDE SEQUENCE [LARGE SCALE GENOMIC DNA]</scope>
    <source>
        <strain evidence="5">36N120E</strain>
    </source>
</reference>
<dbReference type="EMBL" id="LDAU01000053">
    <property type="protein sequence ID" value="KRX09167.1"/>
    <property type="molecule type" value="Genomic_DNA"/>
</dbReference>
<keyword evidence="6" id="KW-1185">Reference proteome</keyword>
<dbReference type="PANTHER" id="PTHR12827:SF3">
    <property type="entry name" value="ANAPHASE-PROMOTING COMPLEX SUBUNIT 1"/>
    <property type="match status" value="1"/>
</dbReference>
<dbReference type="AlphaFoldDB" id="A0A0V0R3W0"/>
<name>A0A0V0R3W0_PSEPJ</name>
<keyword evidence="4" id="KW-0131">Cell cycle</keyword>
<dbReference type="GO" id="GO:0005680">
    <property type="term" value="C:anaphase-promoting complex"/>
    <property type="evidence" value="ECO:0007669"/>
    <property type="project" value="InterPro"/>
</dbReference>
<sequence>MENVPDEKIEIEGQNILKKLVMRRLSNFVGQGAFNFAKINPENIKTWIFYQKPDNLDFEHGGFLLGVGLLGYLDSFSPTDIFQYLKQNHEATCVGILLGISASRIGRPDESTAKTLCLHIPFLLPPSYDVDIPLNVQTSALVGIGLLNLGNCNRLITEMAIAQIGRKPNSDKCLDREGYSLAAGFSLGLVNLGQGSQHPNIKDLDLEERLIRFIEGGKKMNQPESMLSSNFNAESKCSSIRENHIVNVHVTGQGALLALGLINLKSNNQLIADKISIPNSFAMIENCNPNHILLKTAVRNIIMWDNIQNTPEFIYSQIPKLIKFIYEQPFSQVYEHYYLVYNVDEIDFATVTQIYNSIIGGCIMAMGLKYAGTGDQKASDTIYNEIEKMRKRKTTQNDLSNDPNNKNSIDQYSLFTLLSVSLLSLSLIKAGTSDVSCLKLCRVIRKKFQDQGVFHYGFNMAIHLAIGFLCLGRGQQSFKRDNLSIASLLITIYPYFPNSPNDNKNHLQALRHFYVLATEQKQFLKQN</sequence>
<dbReference type="Gene3D" id="1.25.10.10">
    <property type="entry name" value="Leucine-rich Repeat Variant"/>
    <property type="match status" value="2"/>
</dbReference>
<dbReference type="PANTHER" id="PTHR12827">
    <property type="entry name" value="MEIOTIC CHECKPOINT REGULATOR TSG24 FAMILY MEMBER"/>
    <property type="match status" value="1"/>
</dbReference>
<dbReference type="GO" id="GO:0031145">
    <property type="term" value="P:anaphase-promoting complex-dependent catabolic process"/>
    <property type="evidence" value="ECO:0007669"/>
    <property type="project" value="TreeGrafter"/>
</dbReference>
<dbReference type="GO" id="GO:0060090">
    <property type="term" value="F:molecular adaptor activity"/>
    <property type="evidence" value="ECO:0007669"/>
    <property type="project" value="TreeGrafter"/>
</dbReference>
<evidence type="ECO:0000313" key="6">
    <source>
        <dbReference type="Proteomes" id="UP000054937"/>
    </source>
</evidence>
<evidence type="ECO:0000256" key="1">
    <source>
        <dbReference type="ARBA" id="ARBA00010547"/>
    </source>
</evidence>
<comment type="similarity">
    <text evidence="1">Belongs to the APC1 family.</text>
</comment>
<evidence type="ECO:0000256" key="2">
    <source>
        <dbReference type="ARBA" id="ARBA00022618"/>
    </source>
</evidence>
<accession>A0A0V0R3W0</accession>
<dbReference type="GO" id="GO:0070979">
    <property type="term" value="P:protein K11-linked ubiquitination"/>
    <property type="evidence" value="ECO:0007669"/>
    <property type="project" value="TreeGrafter"/>
</dbReference>
<dbReference type="InParanoid" id="A0A0V0R3W0"/>
<dbReference type="InterPro" id="IPR011989">
    <property type="entry name" value="ARM-like"/>
</dbReference>
<evidence type="ECO:0000256" key="4">
    <source>
        <dbReference type="ARBA" id="ARBA00023306"/>
    </source>
</evidence>
<dbReference type="OMA" id="THRSECI"/>
<proteinExistence type="inferred from homology"/>
<dbReference type="GO" id="GO:0051301">
    <property type="term" value="P:cell division"/>
    <property type="evidence" value="ECO:0007669"/>
    <property type="project" value="UniProtKB-KW"/>
</dbReference>
<protein>
    <submittedName>
        <fullName evidence="5">Uncharacterized protein</fullName>
    </submittedName>
</protein>
<evidence type="ECO:0000256" key="3">
    <source>
        <dbReference type="ARBA" id="ARBA00022776"/>
    </source>
</evidence>
<dbReference type="InterPro" id="IPR024990">
    <property type="entry name" value="Apc1"/>
</dbReference>
<keyword evidence="2" id="KW-0132">Cell division</keyword>
<keyword evidence="3" id="KW-0498">Mitosis</keyword>
<dbReference type="OrthoDB" id="296935at2759"/>